<keyword evidence="2" id="KW-0378">Hydrolase</keyword>
<feature type="active site" description="Nucleophile" evidence="3">
    <location>
        <position position="256"/>
    </location>
</feature>
<dbReference type="OrthoDB" id="10016839at2759"/>
<dbReference type="PANTHER" id="PTHR12737">
    <property type="entry name" value="DIMETHYLARGININE DIMETHYLAMINOHYDROLASE"/>
    <property type="match status" value="1"/>
</dbReference>
<dbReference type="GO" id="GO:0006525">
    <property type="term" value="P:arginine metabolic process"/>
    <property type="evidence" value="ECO:0007669"/>
    <property type="project" value="TreeGrafter"/>
</dbReference>
<comment type="caution">
    <text evidence="4">The sequence shown here is derived from an EMBL/GenBank/DDBJ whole genome shotgun (WGS) entry which is preliminary data.</text>
</comment>
<dbReference type="Gene3D" id="3.75.10.10">
    <property type="entry name" value="L-arginine/glycine Amidinotransferase, Chain A"/>
    <property type="match status" value="1"/>
</dbReference>
<comment type="similarity">
    <text evidence="1">Belongs to the DDAH family.</text>
</comment>
<sequence>MSVVRYTHAIVSRIPLSLRTRGEIDLEEAKRQHESYVSLLRDLGLDVIELPPDENMPECAYVEDTAVVCNGIALITRPGAPHRVKEVESIRTVFKKELDIPIIEIADVNAKLDGGDVLFTGKEFFVGLSEWTNEAGAKAVAAAFPEYPCVPIKVTEHRHLKYYVSVGGPDLLFVSSSRKSQEILRRIEREATFTYQTLTLSEEHAANVLYINGTLVHRSLLEIPVSHQIIVEKIDTPRQSLEMWELGKLSSGLTSCCLLLRRS</sequence>
<proteinExistence type="inferred from homology"/>
<dbReference type="GO" id="GO:0016403">
    <property type="term" value="F:dimethylargininase activity"/>
    <property type="evidence" value="ECO:0007669"/>
    <property type="project" value="TreeGrafter"/>
</dbReference>
<dbReference type="PANTHER" id="PTHR12737:SF9">
    <property type="entry name" value="DIMETHYLARGININASE"/>
    <property type="match status" value="1"/>
</dbReference>
<feature type="non-terminal residue" evidence="4">
    <location>
        <position position="263"/>
    </location>
</feature>
<dbReference type="FunFam" id="3.75.10.10:FF:000004">
    <property type="entry name" value="N(G),N(G)-dimethylarginine dimethylaminohydrolase 1"/>
    <property type="match status" value="1"/>
</dbReference>
<dbReference type="Proteomes" id="UP001151699">
    <property type="component" value="Chromosome X"/>
</dbReference>
<dbReference type="SUPFAM" id="SSF55909">
    <property type="entry name" value="Pentein"/>
    <property type="match status" value="1"/>
</dbReference>
<dbReference type="GO" id="GO:0000052">
    <property type="term" value="P:citrulline metabolic process"/>
    <property type="evidence" value="ECO:0007669"/>
    <property type="project" value="TreeGrafter"/>
</dbReference>
<protein>
    <submittedName>
        <fullName evidence="4">N(G),N(G)-dimethylarginine dimethylaminohydrolase 1</fullName>
    </submittedName>
</protein>
<dbReference type="EMBL" id="WJQU01000003">
    <property type="protein sequence ID" value="KAJ6637489.1"/>
    <property type="molecule type" value="Genomic_DNA"/>
</dbReference>
<accession>A0A9Q0MUM2</accession>
<evidence type="ECO:0000313" key="5">
    <source>
        <dbReference type="Proteomes" id="UP001151699"/>
    </source>
</evidence>
<dbReference type="GO" id="GO:0045429">
    <property type="term" value="P:positive regulation of nitric oxide biosynthetic process"/>
    <property type="evidence" value="ECO:0007669"/>
    <property type="project" value="TreeGrafter"/>
</dbReference>
<evidence type="ECO:0000256" key="1">
    <source>
        <dbReference type="ARBA" id="ARBA00008532"/>
    </source>
</evidence>
<dbReference type="GO" id="GO:0016597">
    <property type="term" value="F:amino acid binding"/>
    <property type="evidence" value="ECO:0007669"/>
    <property type="project" value="TreeGrafter"/>
</dbReference>
<organism evidence="4 5">
    <name type="scientific">Pseudolycoriella hygida</name>
    <dbReference type="NCBI Taxonomy" id="35572"/>
    <lineage>
        <taxon>Eukaryota</taxon>
        <taxon>Metazoa</taxon>
        <taxon>Ecdysozoa</taxon>
        <taxon>Arthropoda</taxon>
        <taxon>Hexapoda</taxon>
        <taxon>Insecta</taxon>
        <taxon>Pterygota</taxon>
        <taxon>Neoptera</taxon>
        <taxon>Endopterygota</taxon>
        <taxon>Diptera</taxon>
        <taxon>Nematocera</taxon>
        <taxon>Sciaroidea</taxon>
        <taxon>Sciaridae</taxon>
        <taxon>Pseudolycoriella</taxon>
    </lineage>
</organism>
<name>A0A9Q0MUM2_9DIPT</name>
<feature type="active site" description="Proton donor" evidence="3">
    <location>
        <position position="159"/>
    </location>
</feature>
<dbReference type="InterPro" id="IPR033199">
    <property type="entry name" value="DDAH-like"/>
</dbReference>
<evidence type="ECO:0000313" key="4">
    <source>
        <dbReference type="EMBL" id="KAJ6637489.1"/>
    </source>
</evidence>
<evidence type="ECO:0000256" key="2">
    <source>
        <dbReference type="ARBA" id="ARBA00022801"/>
    </source>
</evidence>
<dbReference type="AlphaFoldDB" id="A0A9Q0MUM2"/>
<keyword evidence="5" id="KW-1185">Reference proteome</keyword>
<evidence type="ECO:0000256" key="3">
    <source>
        <dbReference type="PIRSR" id="PIRSR633199-1"/>
    </source>
</evidence>
<reference evidence="4" key="1">
    <citation type="submission" date="2022-07" db="EMBL/GenBank/DDBJ databases">
        <authorList>
            <person name="Trinca V."/>
            <person name="Uliana J.V.C."/>
            <person name="Torres T.T."/>
            <person name="Ward R.J."/>
            <person name="Monesi N."/>
        </authorList>
    </citation>
    <scope>NUCLEOTIDE SEQUENCE</scope>
    <source>
        <strain evidence="4">HSMRA1968</strain>
        <tissue evidence="4">Whole embryos</tissue>
    </source>
</reference>
<gene>
    <name evidence="4" type="primary">DDAH1</name>
    <name evidence="4" type="ORF">Bhyg_10219</name>
</gene>